<name>A0AAD5YEH9_9APHY</name>
<dbReference type="Gene3D" id="3.60.160.10">
    <property type="entry name" value="Mitochondrial biogenesis AIM24"/>
    <property type="match status" value="1"/>
</dbReference>
<dbReference type="InterPro" id="IPR036983">
    <property type="entry name" value="AIM24_sf"/>
</dbReference>
<keyword evidence="4" id="KW-1185">Reference proteome</keyword>
<dbReference type="SUPFAM" id="SSF51219">
    <property type="entry name" value="TRAP-like"/>
    <property type="match status" value="1"/>
</dbReference>
<comment type="similarity">
    <text evidence="1">Belongs to the AIM24 family.</text>
</comment>
<dbReference type="EMBL" id="JANAWD010000199">
    <property type="protein sequence ID" value="KAJ3484169.1"/>
    <property type="molecule type" value="Genomic_DNA"/>
</dbReference>
<feature type="region of interest" description="Disordered" evidence="2">
    <location>
        <begin position="1"/>
        <end position="51"/>
    </location>
</feature>
<dbReference type="PANTHER" id="PTHR43657:SF1">
    <property type="entry name" value="ALTERED INHERITANCE OF MITOCHONDRIA PROTEIN 24, MITOCHONDRIAL"/>
    <property type="match status" value="1"/>
</dbReference>
<dbReference type="NCBIfam" id="TIGR00266">
    <property type="entry name" value="TIGR00266 family protein"/>
    <property type="match status" value="1"/>
</dbReference>
<accession>A0AAD5YEH9</accession>
<sequence length="281" mass="29633">MAFQPPPGHGSGHPGGFPYPQPGFPGGSPYPPQGVPQPHVPSPAPPTGGAVAITDTTGSYEGVQYRIDHRDSNSLLSLRLHPEYVVKGKPGSMVAMDASVKIRGKMKFSMKKLFSGGEMAESQFTGPGEVLLAPEIWGDIVPIPLDGNTAWSLGKDAFLAATHEVVITTKSQGLGKALFSGEGLFVAKATGRGILFAQSLGAVIKRTLAPQEQWVVDNGHLVAWSAKYSVERINAGGLLSGAHTDEGLVCRFTGPGTVYIQTRNPEVLTQWIADQLPNTAA</sequence>
<evidence type="ECO:0000313" key="4">
    <source>
        <dbReference type="Proteomes" id="UP001212997"/>
    </source>
</evidence>
<evidence type="ECO:0000256" key="1">
    <source>
        <dbReference type="RuleBase" id="RU363045"/>
    </source>
</evidence>
<reference evidence="3" key="1">
    <citation type="submission" date="2022-07" db="EMBL/GenBank/DDBJ databases">
        <title>Genome Sequence of Physisporinus lineatus.</title>
        <authorList>
            <person name="Buettner E."/>
        </authorList>
    </citation>
    <scope>NUCLEOTIDE SEQUENCE</scope>
    <source>
        <strain evidence="3">VT162</strain>
    </source>
</reference>
<evidence type="ECO:0000313" key="3">
    <source>
        <dbReference type="EMBL" id="KAJ3484169.1"/>
    </source>
</evidence>
<dbReference type="GO" id="GO:0005739">
    <property type="term" value="C:mitochondrion"/>
    <property type="evidence" value="ECO:0007669"/>
    <property type="project" value="UniProtKB-SubCell"/>
</dbReference>
<dbReference type="Pfam" id="PF01987">
    <property type="entry name" value="AIM24"/>
    <property type="match status" value="1"/>
</dbReference>
<feature type="compositionally biased region" description="Pro residues" evidence="2">
    <location>
        <begin position="17"/>
        <end position="46"/>
    </location>
</feature>
<dbReference type="Proteomes" id="UP001212997">
    <property type="component" value="Unassembled WGS sequence"/>
</dbReference>
<proteinExistence type="inferred from homology"/>
<protein>
    <recommendedName>
        <fullName evidence="1">Altered inheritance of mitochondria protein 24, mitochondrial</fullName>
    </recommendedName>
</protein>
<organism evidence="3 4">
    <name type="scientific">Meripilus lineatus</name>
    <dbReference type="NCBI Taxonomy" id="2056292"/>
    <lineage>
        <taxon>Eukaryota</taxon>
        <taxon>Fungi</taxon>
        <taxon>Dikarya</taxon>
        <taxon>Basidiomycota</taxon>
        <taxon>Agaricomycotina</taxon>
        <taxon>Agaricomycetes</taxon>
        <taxon>Polyporales</taxon>
        <taxon>Meripilaceae</taxon>
        <taxon>Meripilus</taxon>
    </lineage>
</organism>
<dbReference type="InterPro" id="IPR016031">
    <property type="entry name" value="Trp_RNA-bd_attenuator-like_dom"/>
</dbReference>
<keyword evidence="1" id="KW-0496">Mitochondrion</keyword>
<dbReference type="PANTHER" id="PTHR43657">
    <property type="entry name" value="TRYPTOPHAN RNA-BINDING ATTENUATOR PROTEIN-LIKE PROTEIN"/>
    <property type="match status" value="1"/>
</dbReference>
<comment type="caution">
    <text evidence="3">The sequence shown here is derived from an EMBL/GenBank/DDBJ whole genome shotgun (WGS) entry which is preliminary data.</text>
</comment>
<gene>
    <name evidence="3" type="ORF">NLI96_g5813</name>
</gene>
<dbReference type="AlphaFoldDB" id="A0AAD5YEH9"/>
<dbReference type="InterPro" id="IPR002838">
    <property type="entry name" value="AIM24"/>
</dbReference>
<evidence type="ECO:0000256" key="2">
    <source>
        <dbReference type="SAM" id="MobiDB-lite"/>
    </source>
</evidence>
<comment type="subcellular location">
    <subcellularLocation>
        <location evidence="1">Mitochondrion</location>
    </subcellularLocation>
</comment>